<proteinExistence type="predicted"/>
<name>A0A1V0UPM7_9BACL</name>
<evidence type="ECO:0000313" key="3">
    <source>
        <dbReference type="Proteomes" id="UP000192727"/>
    </source>
</evidence>
<feature type="compositionally biased region" description="Basic and acidic residues" evidence="1">
    <location>
        <begin position="55"/>
        <end position="67"/>
    </location>
</feature>
<protein>
    <recommendedName>
        <fullName evidence="4">rRNA biogenesis protein rrp5</fullName>
    </recommendedName>
</protein>
<dbReference type="Proteomes" id="UP000192727">
    <property type="component" value="Chromosome"/>
</dbReference>
<evidence type="ECO:0000256" key="1">
    <source>
        <dbReference type="SAM" id="MobiDB-lite"/>
    </source>
</evidence>
<feature type="region of interest" description="Disordered" evidence="1">
    <location>
        <begin position="30"/>
        <end position="72"/>
    </location>
</feature>
<evidence type="ECO:0008006" key="4">
    <source>
        <dbReference type="Google" id="ProtNLM"/>
    </source>
</evidence>
<evidence type="ECO:0000313" key="2">
    <source>
        <dbReference type="EMBL" id="ARF67245.1"/>
    </source>
</evidence>
<accession>A0A1V0UPM7</accession>
<organism evidence="2 3">
    <name type="scientific">Paenibacillus larvae subsp. pulvifaciens</name>
    <dbReference type="NCBI Taxonomy" id="1477"/>
    <lineage>
        <taxon>Bacteria</taxon>
        <taxon>Bacillati</taxon>
        <taxon>Bacillota</taxon>
        <taxon>Bacilli</taxon>
        <taxon>Bacillales</taxon>
        <taxon>Paenibacillaceae</taxon>
        <taxon>Paenibacillus</taxon>
    </lineage>
</organism>
<dbReference type="RefSeq" id="WP_083038865.1">
    <property type="nucleotide sequence ID" value="NZ_CP020557.1"/>
</dbReference>
<dbReference type="AlphaFoldDB" id="A0A1V0UPM7"/>
<gene>
    <name evidence="2" type="ORF">B7C51_04555</name>
</gene>
<reference evidence="2 3" key="1">
    <citation type="submission" date="2017-03" db="EMBL/GenBank/DDBJ databases">
        <title>Paenibacillus larvae genome sequencing.</title>
        <authorList>
            <person name="Dingman D.W."/>
        </authorList>
    </citation>
    <scope>NUCLEOTIDE SEQUENCE [LARGE SCALE GENOMIC DNA]</scope>
    <source>
        <strain evidence="2 3">SAG 10367</strain>
    </source>
</reference>
<dbReference type="EMBL" id="CP020557">
    <property type="protein sequence ID" value="ARF67245.1"/>
    <property type="molecule type" value="Genomic_DNA"/>
</dbReference>
<sequence length="128" mass="13975">MAIEIKINADNAVELKRDLGALLSLVDGTPAKTPAAVETTKATEEKPKRQKKQVAKQEETKQEEAKEPVAPSDVINIDDLISKARGISDQSPEARKAVKALIRKFGVTNISTIPEEKRAEFLAELEAL</sequence>